<comment type="caution">
    <text evidence="4">The sequence shown here is derived from an EMBL/GenBank/DDBJ whole genome shotgun (WGS) entry which is preliminary data.</text>
</comment>
<dbReference type="InterPro" id="IPR015915">
    <property type="entry name" value="Kelch-typ_b-propeller"/>
</dbReference>
<feature type="compositionally biased region" description="Polar residues" evidence="3">
    <location>
        <begin position="251"/>
        <end position="261"/>
    </location>
</feature>
<feature type="region of interest" description="Disordered" evidence="3">
    <location>
        <begin position="241"/>
        <end position="261"/>
    </location>
</feature>
<feature type="region of interest" description="Disordered" evidence="3">
    <location>
        <begin position="1111"/>
        <end position="1138"/>
    </location>
</feature>
<reference evidence="4" key="1">
    <citation type="submission" date="2023-01" db="EMBL/GenBank/DDBJ databases">
        <authorList>
            <person name="Van Ghelder C."/>
            <person name="Rancurel C."/>
        </authorList>
    </citation>
    <scope>NUCLEOTIDE SEQUENCE</scope>
    <source>
        <strain evidence="4">CNCM I-4278</strain>
    </source>
</reference>
<feature type="region of interest" description="Disordered" evidence="3">
    <location>
        <begin position="941"/>
        <end position="975"/>
    </location>
</feature>
<organism evidence="4 5">
    <name type="scientific">Periconia digitata</name>
    <dbReference type="NCBI Taxonomy" id="1303443"/>
    <lineage>
        <taxon>Eukaryota</taxon>
        <taxon>Fungi</taxon>
        <taxon>Dikarya</taxon>
        <taxon>Ascomycota</taxon>
        <taxon>Pezizomycotina</taxon>
        <taxon>Dothideomycetes</taxon>
        <taxon>Pleosporomycetidae</taxon>
        <taxon>Pleosporales</taxon>
        <taxon>Massarineae</taxon>
        <taxon>Periconiaceae</taxon>
        <taxon>Periconia</taxon>
    </lineage>
</organism>
<feature type="region of interest" description="Disordered" evidence="3">
    <location>
        <begin position="1163"/>
        <end position="1195"/>
    </location>
</feature>
<keyword evidence="1" id="KW-0880">Kelch repeat</keyword>
<evidence type="ECO:0000313" key="5">
    <source>
        <dbReference type="Proteomes" id="UP001152607"/>
    </source>
</evidence>
<feature type="region of interest" description="Disordered" evidence="3">
    <location>
        <begin position="646"/>
        <end position="675"/>
    </location>
</feature>
<keyword evidence="5" id="KW-1185">Reference proteome</keyword>
<feature type="compositionally biased region" description="Polar residues" evidence="3">
    <location>
        <begin position="305"/>
        <end position="335"/>
    </location>
</feature>
<sequence length="1195" mass="127771">MMVPRPIPPTARPLPLPSDPLLCSLCSAPWCSGLLVSLFSSPRGLSLHLPSSLAQPSLAASGFAPQPNLYAPTSSLSTAGCLHRSSHHRALPLFTVHLYQLTFTPPSLPVCFRSLCVRGSAKRVVAYPSVGASTTPLGESHSIWKKPKVFNLKRSPSNQTSPEFEPAIFRARSKPRTTFPAPSTLFGSSSLVDARYSSPAVKPKHVPIVIPDYAPVVNPHLSCTSSGLASLRSSTVVSSGRPSFSLLPSPDQKSIGDSSSVKSRHVEIVIPDWAIPIKKSPCLLPSPSFDTPISTTCALPAAESSPASMARQTPNTSRTNTIDSQTSAPSPSQLYPDTFRNGGANYTSSVNGSQTSLHDQDGERPPALSARTPNLGISPALMQTAGLGTPSNSNSTSGLSGLVCNVHRTTGREPHPLVGATTTILGDKLYVFGGRRLSRTRPQLTSDLFELDLIKRHWTKVDAKGDIPPPRYFHSVCALGDTKLVCYGGMSPAMSNASQQPNQAANVMQGNPADGQPEVIVMSDIHIYDTLTKSWMNITTNDAPQGRYAHCATILPSCASFSSETSTLAAIRHNPSSSTPNQGSIGVQLEGEGGAEMVVVGGQDSANHYIEQISVFNLRSLKWTATNMLGRSCGAYRSVVAPLTSMDPNKIGTSTRKKGEPESPEEQDASSRSPGASMLIYSNYNFLDVRLELQVRHPDGTLSEKAMQGNFSPPGLRFPNGGVINNHFVVSGTFLTSSKQEYALWALDLRTLSWGRIEAGHNIFSQGSWNRGVLWSRRNSFVVLGNRKRSLVEDYNHRRINFTNICIVELEAFGLYDNPRKVSPYSGFTSGSAPRQADGVDINAGGRLLSPAAAELGQIALGMRELADMDFLAVHGERIPVNSHLVARRWGPFFNQLLRESSTSAEMADTATLRPTTGMMHPSRNSSITITPSIRTGYSTATTLTNNTSTPSEASTATASSATHPPDPVTQPPAARSRTLYLPHTHLTLQALIHYLYTSSLPPHTSPLCTPQILCSLLQLARPYHIDGLLEAVIERLHILLDNRNTAAIFNAAAMAAGGGTGVSFLGMNGTTNGTTNGFLDPSNSTNGGSERSLDPALRALRLDSDFEANRDDDVRSATSGTSSSLSDMGDGSGVGSEREIWNGEISAVVGLQKRGLRGLMEGRRIREMGRGNSRSREEAGPSNGDGVGLGLMNG</sequence>
<feature type="compositionally biased region" description="Polar residues" evidence="3">
    <location>
        <begin position="344"/>
        <end position="357"/>
    </location>
</feature>
<dbReference type="GO" id="GO:0045454">
    <property type="term" value="P:cell redox homeostasis"/>
    <property type="evidence" value="ECO:0007669"/>
    <property type="project" value="TreeGrafter"/>
</dbReference>
<evidence type="ECO:0000256" key="1">
    <source>
        <dbReference type="ARBA" id="ARBA00022441"/>
    </source>
</evidence>
<dbReference type="AlphaFoldDB" id="A0A9W4UH89"/>
<evidence type="ECO:0000313" key="4">
    <source>
        <dbReference type="EMBL" id="CAI6335910.1"/>
    </source>
</evidence>
<proteinExistence type="predicted"/>
<dbReference type="GO" id="GO:0005829">
    <property type="term" value="C:cytosol"/>
    <property type="evidence" value="ECO:0007669"/>
    <property type="project" value="TreeGrafter"/>
</dbReference>
<dbReference type="PANTHER" id="PTHR43503:SF2">
    <property type="entry name" value="NEGATIVE REGULATOR OF SPORULATION MDS3-RELATED"/>
    <property type="match status" value="1"/>
</dbReference>
<dbReference type="Gene3D" id="3.30.710.10">
    <property type="entry name" value="Potassium Channel Kv1.1, Chain A"/>
    <property type="match status" value="1"/>
</dbReference>
<feature type="region of interest" description="Disordered" evidence="3">
    <location>
        <begin position="300"/>
        <end position="374"/>
    </location>
</feature>
<feature type="compositionally biased region" description="Low complexity" evidence="3">
    <location>
        <begin position="941"/>
        <end position="963"/>
    </location>
</feature>
<accession>A0A9W4UH89</accession>
<dbReference type="FunFam" id="3.30.710.10:FF:000142">
    <property type="entry name" value="Regulatory protein ral2, variant"/>
    <property type="match status" value="1"/>
</dbReference>
<dbReference type="GO" id="GO:0005739">
    <property type="term" value="C:mitochondrion"/>
    <property type="evidence" value="ECO:0007669"/>
    <property type="project" value="TreeGrafter"/>
</dbReference>
<dbReference type="Pfam" id="PF24681">
    <property type="entry name" value="Kelch_KLHDC2_KLHL20_DRC7"/>
    <property type="match status" value="1"/>
</dbReference>
<dbReference type="PANTHER" id="PTHR43503">
    <property type="entry name" value="MCG48959-RELATED"/>
    <property type="match status" value="1"/>
</dbReference>
<keyword evidence="2" id="KW-0677">Repeat</keyword>
<evidence type="ECO:0000256" key="2">
    <source>
        <dbReference type="ARBA" id="ARBA00022737"/>
    </source>
</evidence>
<dbReference type="Proteomes" id="UP001152607">
    <property type="component" value="Unassembled WGS sequence"/>
</dbReference>
<name>A0A9W4UH89_9PLEO</name>
<gene>
    <name evidence="4" type="ORF">PDIGIT_LOCUS8998</name>
</gene>
<feature type="compositionally biased region" description="Low complexity" evidence="3">
    <location>
        <begin position="1117"/>
        <end position="1130"/>
    </location>
</feature>
<protein>
    <submittedName>
        <fullName evidence="4">Uncharacterized protein</fullName>
    </submittedName>
</protein>
<evidence type="ECO:0000256" key="3">
    <source>
        <dbReference type="SAM" id="MobiDB-lite"/>
    </source>
</evidence>
<feature type="compositionally biased region" description="Gly residues" evidence="3">
    <location>
        <begin position="1184"/>
        <end position="1195"/>
    </location>
</feature>
<dbReference type="Gene3D" id="2.120.10.80">
    <property type="entry name" value="Kelch-type beta propeller"/>
    <property type="match status" value="1"/>
</dbReference>
<dbReference type="OrthoDB" id="10001928at2759"/>
<dbReference type="InterPro" id="IPR011333">
    <property type="entry name" value="SKP1/BTB/POZ_sf"/>
</dbReference>
<feature type="compositionally biased region" description="Basic and acidic residues" evidence="3">
    <location>
        <begin position="1163"/>
        <end position="1180"/>
    </location>
</feature>
<dbReference type="SUPFAM" id="SSF117281">
    <property type="entry name" value="Kelch motif"/>
    <property type="match status" value="1"/>
</dbReference>
<dbReference type="EMBL" id="CAOQHR010000006">
    <property type="protein sequence ID" value="CAI6335910.1"/>
    <property type="molecule type" value="Genomic_DNA"/>
</dbReference>